<evidence type="ECO:0000313" key="2">
    <source>
        <dbReference type="EMBL" id="KAK2641359.1"/>
    </source>
</evidence>
<gene>
    <name evidence="2" type="ORF">Ddye_023122</name>
</gene>
<name>A0AAD9TTA7_9ROSI</name>
<dbReference type="PROSITE" id="PS50878">
    <property type="entry name" value="RT_POL"/>
    <property type="match status" value="1"/>
</dbReference>
<accession>A0AAD9TTA7</accession>
<comment type="caution">
    <text evidence="2">The sequence shown here is derived from an EMBL/GenBank/DDBJ whole genome shotgun (WGS) entry which is preliminary data.</text>
</comment>
<sequence length="497" mass="56371">MKVSESGGTSWRLIGFYGHPDRSHRGHSWTLLRRLAGLFSLPWVCIGDLNEIICDNDKRGRTDRNWRVMSDFREALEDCELKDMGFIGPKFTWRNKRNGSSMIMERLDRSFCNRGRKNLFSQYADHECSDIVNSMWKGTTRSNKMEDILSKIERCGKFLSFWNIKKICDMRGNLKTSRKALANACKADVPHFWESINKLEANLDEALDIEESVTEACLRVLNDGASVDGMNHTIISLILTLHSSTCISDYRPISLCNVIYKAIAKAVTNRLRVVLAGVISETQCAFVHGRLISDNIIIGFECIHRLKRRKRKKGLMTIKLDMAKAYDMVEWVFLEGMMQKTATKWVNLIMRCVSSVSYSFTINGEVCGNIKPTRGLRQGDPLSPFLFLFYAEVLSNLIQRSHQRGELSGFCCSRGGPKITHLFFADVSLIFTRANDKNYRAVRTILDVYGKASGEAVNFGKSVMCISPSFSALESERRVASIGIKLVDCHENYLGLP</sequence>
<evidence type="ECO:0000259" key="1">
    <source>
        <dbReference type="PROSITE" id="PS50878"/>
    </source>
</evidence>
<feature type="domain" description="Reverse transcriptase" evidence="1">
    <location>
        <begin position="219"/>
        <end position="486"/>
    </location>
</feature>
<protein>
    <recommendedName>
        <fullName evidence="1">Reverse transcriptase domain-containing protein</fullName>
    </recommendedName>
</protein>
<dbReference type="SUPFAM" id="SSF56219">
    <property type="entry name" value="DNase I-like"/>
    <property type="match status" value="1"/>
</dbReference>
<dbReference type="InterPro" id="IPR036691">
    <property type="entry name" value="Endo/exonu/phosph_ase_sf"/>
</dbReference>
<proteinExistence type="predicted"/>
<dbReference type="AlphaFoldDB" id="A0AAD9TTA7"/>
<evidence type="ECO:0000313" key="3">
    <source>
        <dbReference type="Proteomes" id="UP001280121"/>
    </source>
</evidence>
<organism evidence="2 3">
    <name type="scientific">Dipteronia dyeriana</name>
    <dbReference type="NCBI Taxonomy" id="168575"/>
    <lineage>
        <taxon>Eukaryota</taxon>
        <taxon>Viridiplantae</taxon>
        <taxon>Streptophyta</taxon>
        <taxon>Embryophyta</taxon>
        <taxon>Tracheophyta</taxon>
        <taxon>Spermatophyta</taxon>
        <taxon>Magnoliopsida</taxon>
        <taxon>eudicotyledons</taxon>
        <taxon>Gunneridae</taxon>
        <taxon>Pentapetalae</taxon>
        <taxon>rosids</taxon>
        <taxon>malvids</taxon>
        <taxon>Sapindales</taxon>
        <taxon>Sapindaceae</taxon>
        <taxon>Hippocastanoideae</taxon>
        <taxon>Acereae</taxon>
        <taxon>Dipteronia</taxon>
    </lineage>
</organism>
<dbReference type="InterPro" id="IPR052343">
    <property type="entry name" value="Retrotransposon-Effector_Assoc"/>
</dbReference>
<reference evidence="2" key="1">
    <citation type="journal article" date="2023" name="Plant J.">
        <title>Genome sequences and population genomics provide insights into the demographic history, inbreeding, and mutation load of two 'living fossil' tree species of Dipteronia.</title>
        <authorList>
            <person name="Feng Y."/>
            <person name="Comes H.P."/>
            <person name="Chen J."/>
            <person name="Zhu S."/>
            <person name="Lu R."/>
            <person name="Zhang X."/>
            <person name="Li P."/>
            <person name="Qiu J."/>
            <person name="Olsen K.M."/>
            <person name="Qiu Y."/>
        </authorList>
    </citation>
    <scope>NUCLEOTIDE SEQUENCE</scope>
    <source>
        <strain evidence="2">KIB01</strain>
    </source>
</reference>
<keyword evidence="3" id="KW-1185">Reference proteome</keyword>
<dbReference type="CDD" id="cd01650">
    <property type="entry name" value="RT_nLTR_like"/>
    <property type="match status" value="1"/>
</dbReference>
<dbReference type="SUPFAM" id="SSF56672">
    <property type="entry name" value="DNA/RNA polymerases"/>
    <property type="match status" value="1"/>
</dbReference>
<dbReference type="PANTHER" id="PTHR46890">
    <property type="entry name" value="NON-LTR RETROLELEMENT REVERSE TRANSCRIPTASE-LIKE PROTEIN-RELATED"/>
    <property type="match status" value="1"/>
</dbReference>
<dbReference type="Gene3D" id="3.60.10.10">
    <property type="entry name" value="Endonuclease/exonuclease/phosphatase"/>
    <property type="match status" value="1"/>
</dbReference>
<dbReference type="InterPro" id="IPR043502">
    <property type="entry name" value="DNA/RNA_pol_sf"/>
</dbReference>
<dbReference type="InterPro" id="IPR000477">
    <property type="entry name" value="RT_dom"/>
</dbReference>
<dbReference type="Proteomes" id="UP001280121">
    <property type="component" value="Unassembled WGS sequence"/>
</dbReference>
<dbReference type="EMBL" id="JANJYI010000007">
    <property type="protein sequence ID" value="KAK2641359.1"/>
    <property type="molecule type" value="Genomic_DNA"/>
</dbReference>
<dbReference type="PANTHER" id="PTHR46890:SF48">
    <property type="entry name" value="RNA-DIRECTED DNA POLYMERASE"/>
    <property type="match status" value="1"/>
</dbReference>
<dbReference type="Pfam" id="PF00078">
    <property type="entry name" value="RVT_1"/>
    <property type="match status" value="1"/>
</dbReference>